<evidence type="ECO:0000313" key="2">
    <source>
        <dbReference type="Proteomes" id="UP001346869"/>
    </source>
</evidence>
<dbReference type="AlphaFoldDB" id="A0AAN7XJU1"/>
<accession>A0AAN7XJU1</accession>
<reference evidence="1 2" key="2">
    <citation type="journal article" date="2023" name="Mol. Biol. Evol.">
        <title>Genomics of Secondarily Temperate Adaptation in the Only Non-Antarctic Icefish.</title>
        <authorList>
            <person name="Rivera-Colon A.G."/>
            <person name="Rayamajhi N."/>
            <person name="Minhas B.F."/>
            <person name="Madrigal G."/>
            <person name="Bilyk K.T."/>
            <person name="Yoon V."/>
            <person name="Hune M."/>
            <person name="Gregory S."/>
            <person name="Cheng C.H.C."/>
            <person name="Catchen J.M."/>
        </authorList>
    </citation>
    <scope>NUCLEOTIDE SEQUENCE [LARGE SCALE GENOMIC DNA]</scope>
    <source>
        <strain evidence="1">JMC-PN-2008</strain>
    </source>
</reference>
<gene>
    <name evidence="1" type="ORF">PBY51_000423</name>
</gene>
<proteinExistence type="predicted"/>
<reference evidence="1 2" key="1">
    <citation type="journal article" date="2023" name="Genes (Basel)">
        <title>Chromosome-Level Genome Assembly and Circadian Gene Repertoire of the Patagonia Blennie Eleginops maclovinus-The Closest Ancestral Proxy of Antarctic Cryonotothenioids.</title>
        <authorList>
            <person name="Cheng C.C."/>
            <person name="Rivera-Colon A.G."/>
            <person name="Minhas B.F."/>
            <person name="Wilson L."/>
            <person name="Rayamajhi N."/>
            <person name="Vargas-Chacoff L."/>
            <person name="Catchen J.M."/>
        </authorList>
    </citation>
    <scope>NUCLEOTIDE SEQUENCE [LARGE SCALE GENOMIC DNA]</scope>
    <source>
        <strain evidence="1">JMC-PN-2008</strain>
    </source>
</reference>
<protein>
    <submittedName>
        <fullName evidence="1">Uncharacterized protein</fullName>
    </submittedName>
</protein>
<keyword evidence="2" id="KW-1185">Reference proteome</keyword>
<dbReference type="Proteomes" id="UP001346869">
    <property type="component" value="Unassembled WGS sequence"/>
</dbReference>
<evidence type="ECO:0000313" key="1">
    <source>
        <dbReference type="EMBL" id="KAK5863390.1"/>
    </source>
</evidence>
<organism evidence="1 2">
    <name type="scientific">Eleginops maclovinus</name>
    <name type="common">Patagonian blennie</name>
    <name type="synonym">Eleginus maclovinus</name>
    <dbReference type="NCBI Taxonomy" id="56733"/>
    <lineage>
        <taxon>Eukaryota</taxon>
        <taxon>Metazoa</taxon>
        <taxon>Chordata</taxon>
        <taxon>Craniata</taxon>
        <taxon>Vertebrata</taxon>
        <taxon>Euteleostomi</taxon>
        <taxon>Actinopterygii</taxon>
        <taxon>Neopterygii</taxon>
        <taxon>Teleostei</taxon>
        <taxon>Neoteleostei</taxon>
        <taxon>Acanthomorphata</taxon>
        <taxon>Eupercaria</taxon>
        <taxon>Perciformes</taxon>
        <taxon>Notothenioidei</taxon>
        <taxon>Eleginopidae</taxon>
        <taxon>Eleginops</taxon>
    </lineage>
</organism>
<sequence length="30" mass="3434">MKSVQDRLLSEMQEGEISSVKRGLHALFFP</sequence>
<name>A0AAN7XJU1_ELEMC</name>
<dbReference type="EMBL" id="JAUZQC010000011">
    <property type="protein sequence ID" value="KAK5863390.1"/>
    <property type="molecule type" value="Genomic_DNA"/>
</dbReference>
<comment type="caution">
    <text evidence="1">The sequence shown here is derived from an EMBL/GenBank/DDBJ whole genome shotgun (WGS) entry which is preliminary data.</text>
</comment>